<keyword evidence="2" id="KW-0169">Cobalamin biosynthesis</keyword>
<dbReference type="Pfam" id="PF02571">
    <property type="entry name" value="CbiJ"/>
    <property type="match status" value="1"/>
</dbReference>
<accession>A0A7H9BZY9</accession>
<dbReference type="PROSITE" id="PS51014">
    <property type="entry name" value="COBK_CBIJ"/>
    <property type="match status" value="1"/>
</dbReference>
<dbReference type="EMBL" id="CP058690">
    <property type="protein sequence ID" value="QLH16365.1"/>
    <property type="molecule type" value="Genomic_DNA"/>
</dbReference>
<evidence type="ECO:0000256" key="3">
    <source>
        <dbReference type="ARBA" id="ARBA00023002"/>
    </source>
</evidence>
<proteinExistence type="predicted"/>
<dbReference type="GO" id="GO:0016994">
    <property type="term" value="F:precorrin-6A reductase activity"/>
    <property type="evidence" value="ECO:0007669"/>
    <property type="project" value="InterPro"/>
</dbReference>
<protein>
    <submittedName>
        <fullName evidence="4">Cobalt-precorrin-6A reductase</fullName>
        <ecNumber evidence="4">1.3.1.106</ecNumber>
    </submittedName>
</protein>
<keyword evidence="3 4" id="KW-0560">Oxidoreductase</keyword>
<dbReference type="RefSeq" id="WP_024843059.1">
    <property type="nucleotide sequence ID" value="NZ_CP058690.1"/>
</dbReference>
<sequence>MRILLLGGTTEAGAMAHALAEAGMDAVYSYAGRTRKPVVQPLPTRIGGFGGPEGLADYLRAERISHVIDATHPFAEGMSRNAVAACCATGTALIALERPPWAAEPGDRWTRVADYQAAARALPGDGSAVFLAIGRQNLQPFVGLNHVWMLRFAEVAAHPLRDATLIVSRGPFTVAGDMALMWRHAIAHVVAKNAGGQAAQAKLAAARALGLPVVMIDRPVLPLRRVVATPAEVMAWLHGADRGV</sequence>
<reference evidence="4 5" key="1">
    <citation type="submission" date="2020-07" db="EMBL/GenBank/DDBJ databases">
        <title>The complete genome of Paracoccus pantotrophus ACCC 10489.</title>
        <authorList>
            <person name="Si Y."/>
        </authorList>
    </citation>
    <scope>NUCLEOTIDE SEQUENCE [LARGE SCALE GENOMIC DNA]</scope>
    <source>
        <strain evidence="4 5">ACCC10489</strain>
    </source>
</reference>
<dbReference type="NCBIfam" id="TIGR00715">
    <property type="entry name" value="precor6x_red"/>
    <property type="match status" value="1"/>
</dbReference>
<evidence type="ECO:0000256" key="2">
    <source>
        <dbReference type="ARBA" id="ARBA00022573"/>
    </source>
</evidence>
<dbReference type="InterPro" id="IPR003723">
    <property type="entry name" value="Precorrin-6x_reduct"/>
</dbReference>
<organism evidence="4 5">
    <name type="scientific">Paracoccus pantotrophus</name>
    <name type="common">Thiosphaera pantotropha</name>
    <dbReference type="NCBI Taxonomy" id="82367"/>
    <lineage>
        <taxon>Bacteria</taxon>
        <taxon>Pseudomonadati</taxon>
        <taxon>Pseudomonadota</taxon>
        <taxon>Alphaproteobacteria</taxon>
        <taxon>Rhodobacterales</taxon>
        <taxon>Paracoccaceae</taxon>
        <taxon>Paracoccus</taxon>
    </lineage>
</organism>
<dbReference type="EC" id="1.3.1.106" evidence="4"/>
<dbReference type="PANTHER" id="PTHR36925:SF1">
    <property type="entry name" value="COBALT-PRECORRIN-6A REDUCTASE"/>
    <property type="match status" value="1"/>
</dbReference>
<dbReference type="Proteomes" id="UP000509322">
    <property type="component" value="Chromosome 2"/>
</dbReference>
<evidence type="ECO:0000313" key="5">
    <source>
        <dbReference type="Proteomes" id="UP000509322"/>
    </source>
</evidence>
<dbReference type="UniPathway" id="UPA00148"/>
<dbReference type="AlphaFoldDB" id="A0A7H9BZY9"/>
<dbReference type="PANTHER" id="PTHR36925">
    <property type="entry name" value="COBALT-PRECORRIN-6A REDUCTASE"/>
    <property type="match status" value="1"/>
</dbReference>
<dbReference type="GO" id="GO:0009236">
    <property type="term" value="P:cobalamin biosynthetic process"/>
    <property type="evidence" value="ECO:0007669"/>
    <property type="project" value="UniProtKB-UniPathway"/>
</dbReference>
<evidence type="ECO:0000313" key="4">
    <source>
        <dbReference type="EMBL" id="QLH16365.1"/>
    </source>
</evidence>
<name>A0A7H9BZY9_PARPN</name>
<comment type="pathway">
    <text evidence="1">Cofactor biosynthesis; adenosylcobalamin biosynthesis.</text>
</comment>
<dbReference type="NCBIfam" id="NF005968">
    <property type="entry name" value="PRK08057.1-2"/>
    <property type="match status" value="1"/>
</dbReference>
<gene>
    <name evidence="4" type="ORF">HYQ43_08730</name>
</gene>
<evidence type="ECO:0000256" key="1">
    <source>
        <dbReference type="ARBA" id="ARBA00004953"/>
    </source>
</evidence>